<dbReference type="Gene3D" id="2.30.30.130">
    <property type="entry name" value="Transposase, Mu, C-terminal"/>
    <property type="match status" value="1"/>
</dbReference>
<dbReference type="InterPro" id="IPR036397">
    <property type="entry name" value="RNaseH_sf"/>
</dbReference>
<sequence length="551" mass="60885">MKAEARRRLVPVQTVRRLIDSGLRARQAIREAAQAHGLPEATLRRWWYGGGSCPGVDHAAPADYLPLLAPRHQGSGHEAEISPEAWEVLKSDYLRPEQPALWACVRRLREVAPNHGWTVPSYATLARRIEALPWQVRVLAREGREALARRLPHITRTKDHLHALEAVNADGHIFDLRVQLPSGAVGRPVLVAWQDIYSGKILAWRVAETLSSHLVQTTFGEVVERYGIPGHAYLDNGREFAAKLLTGGSKTRFRFRIREEDPIGLFPQLGVQVHWTTPYHGQAKPIERAFRDLCEGISKHPAAAGAYTGNSPLAKPANYGSRALAWDEFVRLVDAGIAAHNARPDRRSATARGRSFDDVFNASYAASVIRRASPEQRRLWLLAAEGLKVRREGYVVIAGNAYFGEAVSALAGQHVVVRFDPDRLDQPVHVYTLEGAYVGAAERTSARFDDLDTAREHARAHRQRQRAARELRDATVRMEALEAVARLPVQDSPHTEPPAPAAVQLVHGRKRAGRRSAAALAATGTEDYVAAADRAVLAVLAARPRPLKAID</sequence>
<protein>
    <submittedName>
        <fullName evidence="2">Mu transposase-like protein</fullName>
    </submittedName>
</protein>
<accession>A0A4R3NB70</accession>
<dbReference type="InterPro" id="IPR009057">
    <property type="entry name" value="Homeodomain-like_sf"/>
</dbReference>
<dbReference type="AlphaFoldDB" id="A0A4R3NB70"/>
<evidence type="ECO:0000313" key="2">
    <source>
        <dbReference type="EMBL" id="TCT25931.1"/>
    </source>
</evidence>
<dbReference type="InterPro" id="IPR015378">
    <property type="entry name" value="Transposase-like_Mu_C"/>
</dbReference>
<dbReference type="SUPFAM" id="SSF53098">
    <property type="entry name" value="Ribonuclease H-like"/>
    <property type="match status" value="1"/>
</dbReference>
<dbReference type="Gene3D" id="3.30.420.10">
    <property type="entry name" value="Ribonuclease H-like superfamily/Ribonuclease H"/>
    <property type="match status" value="1"/>
</dbReference>
<dbReference type="InterPro" id="IPR015126">
    <property type="entry name" value="Mu_I-gamma"/>
</dbReference>
<comment type="caution">
    <text evidence="2">The sequence shown here is derived from an EMBL/GenBank/DDBJ whole genome shotgun (WGS) entry which is preliminary data.</text>
</comment>
<dbReference type="Pfam" id="PF02914">
    <property type="entry name" value="DDE_2"/>
    <property type="match status" value="1"/>
</dbReference>
<dbReference type="SUPFAM" id="SSF46689">
    <property type="entry name" value="Homeodomain-like"/>
    <property type="match status" value="2"/>
</dbReference>
<gene>
    <name evidence="2" type="ORF">EDC34_101257</name>
</gene>
<evidence type="ECO:0000259" key="1">
    <source>
        <dbReference type="PROSITE" id="PS50994"/>
    </source>
</evidence>
<evidence type="ECO:0000313" key="3">
    <source>
        <dbReference type="Proteomes" id="UP000295414"/>
    </source>
</evidence>
<organism evidence="2 3">
    <name type="scientific">Thermomonas haemolytica</name>
    <dbReference type="NCBI Taxonomy" id="141949"/>
    <lineage>
        <taxon>Bacteria</taxon>
        <taxon>Pseudomonadati</taxon>
        <taxon>Pseudomonadota</taxon>
        <taxon>Gammaproteobacteria</taxon>
        <taxon>Lysobacterales</taxon>
        <taxon>Lysobacteraceae</taxon>
        <taxon>Thermomonas</taxon>
    </lineage>
</organism>
<dbReference type="InterPro" id="IPR001584">
    <property type="entry name" value="Integrase_cat-core"/>
</dbReference>
<dbReference type="SUPFAM" id="SSF50610">
    <property type="entry name" value="mu transposase, C-terminal domain"/>
    <property type="match status" value="1"/>
</dbReference>
<dbReference type="GO" id="GO:0003677">
    <property type="term" value="F:DNA binding"/>
    <property type="evidence" value="ECO:0007669"/>
    <property type="project" value="InterPro"/>
</dbReference>
<dbReference type="Pfam" id="PF09039">
    <property type="entry name" value="HTH_Tnp_Mu_2"/>
    <property type="match status" value="1"/>
</dbReference>
<dbReference type="InterPro" id="IPR012337">
    <property type="entry name" value="RNaseH-like_sf"/>
</dbReference>
<dbReference type="PROSITE" id="PS50994">
    <property type="entry name" value="INTEGRASE"/>
    <property type="match status" value="1"/>
</dbReference>
<dbReference type="EMBL" id="SMAP01000001">
    <property type="protein sequence ID" value="TCT25931.1"/>
    <property type="molecule type" value="Genomic_DNA"/>
</dbReference>
<dbReference type="Gene3D" id="6.10.250.2550">
    <property type="match status" value="1"/>
</dbReference>
<dbReference type="GO" id="GO:0004803">
    <property type="term" value="F:transposase activity"/>
    <property type="evidence" value="ECO:0007669"/>
    <property type="project" value="InterPro"/>
</dbReference>
<dbReference type="InterPro" id="IPR009004">
    <property type="entry name" value="Transposase_Mu_C"/>
</dbReference>
<proteinExistence type="predicted"/>
<dbReference type="Pfam" id="PF09299">
    <property type="entry name" value="Mu-transpos_C"/>
    <property type="match status" value="1"/>
</dbReference>
<dbReference type="RefSeq" id="WP_162797646.1">
    <property type="nucleotide sequence ID" value="NZ_MSZW01000024.1"/>
</dbReference>
<dbReference type="GO" id="GO:0006313">
    <property type="term" value="P:DNA transposition"/>
    <property type="evidence" value="ECO:0007669"/>
    <property type="project" value="InterPro"/>
</dbReference>
<keyword evidence="3" id="KW-1185">Reference proteome</keyword>
<dbReference type="GO" id="GO:0015074">
    <property type="term" value="P:DNA integration"/>
    <property type="evidence" value="ECO:0007669"/>
    <property type="project" value="InterPro"/>
</dbReference>
<dbReference type="InterPro" id="IPR004189">
    <property type="entry name" value="Phage_Mu_transposase"/>
</dbReference>
<feature type="domain" description="Integrase catalytic" evidence="1">
    <location>
        <begin position="148"/>
        <end position="364"/>
    </location>
</feature>
<name>A0A4R3NB70_9GAMM</name>
<dbReference type="Gene3D" id="1.10.10.60">
    <property type="entry name" value="Homeodomain-like"/>
    <property type="match status" value="2"/>
</dbReference>
<dbReference type="Proteomes" id="UP000295414">
    <property type="component" value="Unassembled WGS sequence"/>
</dbReference>
<reference evidence="2 3" key="1">
    <citation type="submission" date="2019-03" db="EMBL/GenBank/DDBJ databases">
        <title>Genomic Encyclopedia of Type Strains, Phase IV (KMG-IV): sequencing the most valuable type-strain genomes for metagenomic binning, comparative biology and taxonomic classification.</title>
        <authorList>
            <person name="Goeker M."/>
        </authorList>
    </citation>
    <scope>NUCLEOTIDE SEQUENCE [LARGE SCALE GENOMIC DNA]</scope>
    <source>
        <strain evidence="2 3">DSM 13605</strain>
    </source>
</reference>